<reference evidence="2 3" key="3">
    <citation type="submission" date="2017-03" db="EMBL/GenBank/DDBJ databases">
        <authorList>
            <person name="Afonso C.L."/>
            <person name="Miller P.J."/>
            <person name="Scott M.A."/>
            <person name="Spackman E."/>
            <person name="Goraichik I."/>
            <person name="Dimitrov K.M."/>
            <person name="Suarez D.L."/>
            <person name="Swayne D.E."/>
        </authorList>
    </citation>
    <scope>NUCLEOTIDE SEQUENCE [LARGE SCALE GENOMIC DNA]</scope>
    <source>
        <strain evidence="2">PRJEB14757</strain>
    </source>
</reference>
<reference evidence="1" key="1">
    <citation type="submission" date="2012-10" db="EMBL/GenBank/DDBJ databases">
        <authorList>
            <person name="Lefevre C."/>
        </authorList>
    </citation>
    <scope>NUCLEOTIDE SEQUENCE</scope>
    <source>
        <strain evidence="1">BW-1</strain>
    </source>
</reference>
<dbReference type="AlphaFoldDB" id="L0R6Z5"/>
<keyword evidence="3" id="KW-1185">Reference proteome</keyword>
<organism evidence="1">
    <name type="scientific">Desulfamplus magnetovallimortis</name>
    <dbReference type="NCBI Taxonomy" id="1246637"/>
    <lineage>
        <taxon>Bacteria</taxon>
        <taxon>Pseudomonadati</taxon>
        <taxon>Thermodesulfobacteriota</taxon>
        <taxon>Desulfobacteria</taxon>
        <taxon>Desulfobacterales</taxon>
        <taxon>Desulfobacteraceae</taxon>
        <taxon>Desulfamplus</taxon>
    </lineage>
</organism>
<proteinExistence type="predicted"/>
<evidence type="ECO:0000313" key="2">
    <source>
        <dbReference type="EMBL" id="SLM32792.1"/>
    </source>
</evidence>
<evidence type="ECO:0000313" key="1">
    <source>
        <dbReference type="EMBL" id="CCO06741.1"/>
    </source>
</evidence>
<dbReference type="Proteomes" id="UP000191931">
    <property type="component" value="Unassembled WGS sequence"/>
</dbReference>
<protein>
    <submittedName>
        <fullName evidence="1">Uncharacterized protein</fullName>
    </submittedName>
</protein>
<reference evidence="1" key="2">
    <citation type="submission" date="2012-12" db="EMBL/GenBank/DDBJ databases">
        <title>Region harboring genes involved in magnetosome formation of Candidatus Desulfamplus magnetosmortis.</title>
        <authorList>
            <person name="Lefevre C.T."/>
            <person name="Bazylinski D.A."/>
        </authorList>
    </citation>
    <scope>NUCLEOTIDE SEQUENCE</scope>
    <source>
        <strain evidence="1">BW-1</strain>
    </source>
</reference>
<accession>L0R6Z5</accession>
<gene>
    <name evidence="1" type="ORF">DEMABW1_80135</name>
    <name evidence="2" type="ORF">MTBBW1_80135</name>
</gene>
<sequence length="44" mass="4994">MSRPRFYFVIVIYRFSGYTKIKLCRGEITGSRGRISDGTGFVTG</sequence>
<dbReference type="EMBL" id="HF547348">
    <property type="protein sequence ID" value="CCO06741.1"/>
    <property type="molecule type" value="Genomic_DNA"/>
</dbReference>
<dbReference type="EMBL" id="FWEV01000325">
    <property type="protein sequence ID" value="SLM32792.1"/>
    <property type="molecule type" value="Genomic_DNA"/>
</dbReference>
<evidence type="ECO:0000313" key="3">
    <source>
        <dbReference type="Proteomes" id="UP000191931"/>
    </source>
</evidence>
<dbReference type="STRING" id="1246637.MTBBW1_80135"/>
<name>L0R6Z5_9BACT</name>